<dbReference type="Proteomes" id="UP000198589">
    <property type="component" value="Unassembled WGS sequence"/>
</dbReference>
<evidence type="ECO:0000313" key="4">
    <source>
        <dbReference type="Proteomes" id="UP000198589"/>
    </source>
</evidence>
<evidence type="ECO:0008006" key="5">
    <source>
        <dbReference type="Google" id="ProtNLM"/>
    </source>
</evidence>
<feature type="region of interest" description="Disordered" evidence="1">
    <location>
        <begin position="127"/>
        <end position="150"/>
    </location>
</feature>
<dbReference type="STRING" id="1798228.SAMN05216574_10385"/>
<feature type="region of interest" description="Disordered" evidence="1">
    <location>
        <begin position="191"/>
        <end position="219"/>
    </location>
</feature>
<dbReference type="EMBL" id="FOND01000003">
    <property type="protein sequence ID" value="SFE32044.1"/>
    <property type="molecule type" value="Genomic_DNA"/>
</dbReference>
<feature type="chain" id="PRO_5039719195" description="Lipoprotein" evidence="2">
    <location>
        <begin position="22"/>
        <end position="566"/>
    </location>
</feature>
<keyword evidence="4" id="KW-1185">Reference proteome</keyword>
<evidence type="ECO:0000256" key="2">
    <source>
        <dbReference type="SAM" id="SignalP"/>
    </source>
</evidence>
<accession>A0A1I1ZJP6</accession>
<proteinExistence type="predicted"/>
<dbReference type="OrthoDB" id="9812120at2"/>
<dbReference type="AlphaFoldDB" id="A0A1I1ZJP6"/>
<sequence>MRSRALPIALTALLFTGACTGSGEGGSEPEEQVAQVTTAAPGERLTLVADEDPVAAAVSASRTFFAVAGVAVLAAEDDRAGMLLGASAAVALGVPLLVGADGNRVEEPVLAELDRLGTTTVLAVGDAAPAPESESESDSPSSSPSEDDVQVIGVPAEPGAVAELLGRDLAGTEPVAEGADVAAVAALDPDDPAALLPQGGGRSDEDGARAADGELPEIEGGEPLASTLVLVTGDPAGLAGTATARAAGARVLVTDGATDPRASEELISTLAEDDAEHVVALGAGFAAEDGLDWKLETAATGTQLPGGGQVLFPGKMMVALYGHPGTGALGVMGEQPVEAAIERARAHAAPYQPLVDATVVPAFEIIATVASAFAGPDGNYSNETDIAEIRPWVEAAGAAGLYVVLDLQPGRTDFVTQAELYRPLLELPYVGLALDPEWRLGPNDVHLVRIGSVAIEEVNAVVAWLADLTRENALPQKLLVLHQFRIDMLPGLERLDMGRDELAILIHADGQGPQGSKQATWQALQGNAPEGVYWGWKNFYDEDVPMLTPEQTIAQVSPLPELVTYQ</sequence>
<gene>
    <name evidence="3" type="ORF">SAMN05216574_10385</name>
</gene>
<name>A0A1I1ZJP6_9ACTN</name>
<evidence type="ECO:0000256" key="1">
    <source>
        <dbReference type="SAM" id="MobiDB-lite"/>
    </source>
</evidence>
<evidence type="ECO:0000313" key="3">
    <source>
        <dbReference type="EMBL" id="SFE32044.1"/>
    </source>
</evidence>
<feature type="compositionally biased region" description="Low complexity" evidence="1">
    <location>
        <begin position="127"/>
        <end position="144"/>
    </location>
</feature>
<reference evidence="4" key="1">
    <citation type="submission" date="2016-10" db="EMBL/GenBank/DDBJ databases">
        <authorList>
            <person name="Varghese N."/>
            <person name="Submissions S."/>
        </authorList>
    </citation>
    <scope>NUCLEOTIDE SEQUENCE [LARGE SCALE GENOMIC DNA]</scope>
    <source>
        <strain evidence="4">DSM 46838</strain>
    </source>
</reference>
<feature type="signal peptide" evidence="2">
    <location>
        <begin position="1"/>
        <end position="21"/>
    </location>
</feature>
<protein>
    <recommendedName>
        <fullName evidence="5">Lipoprotein</fullName>
    </recommendedName>
</protein>
<feature type="compositionally biased region" description="Basic and acidic residues" evidence="1">
    <location>
        <begin position="202"/>
        <end position="212"/>
    </location>
</feature>
<keyword evidence="2" id="KW-0732">Signal</keyword>
<organism evidence="3 4">
    <name type="scientific">Blastococcus tunisiensis</name>
    <dbReference type="NCBI Taxonomy" id="1798228"/>
    <lineage>
        <taxon>Bacteria</taxon>
        <taxon>Bacillati</taxon>
        <taxon>Actinomycetota</taxon>
        <taxon>Actinomycetes</taxon>
        <taxon>Geodermatophilales</taxon>
        <taxon>Geodermatophilaceae</taxon>
        <taxon>Blastococcus</taxon>
    </lineage>
</organism>
<dbReference type="PROSITE" id="PS51257">
    <property type="entry name" value="PROKAR_LIPOPROTEIN"/>
    <property type="match status" value="1"/>
</dbReference>